<organism evidence="1 2">
    <name type="scientific">Nakamurella flava</name>
    <dbReference type="NCBI Taxonomy" id="2576308"/>
    <lineage>
        <taxon>Bacteria</taxon>
        <taxon>Bacillati</taxon>
        <taxon>Actinomycetota</taxon>
        <taxon>Actinomycetes</taxon>
        <taxon>Nakamurellales</taxon>
        <taxon>Nakamurellaceae</taxon>
        <taxon>Nakamurella</taxon>
    </lineage>
</organism>
<dbReference type="EMBL" id="SZZH01000001">
    <property type="protein sequence ID" value="TKV60487.1"/>
    <property type="molecule type" value="Genomic_DNA"/>
</dbReference>
<dbReference type="RefSeq" id="WP_137447791.1">
    <property type="nucleotide sequence ID" value="NZ_SZZH01000001.1"/>
</dbReference>
<protein>
    <recommendedName>
        <fullName evidence="3">Gluconate 2-dehydrogenase subunit 3 family protein</fullName>
    </recommendedName>
</protein>
<dbReference type="Proteomes" id="UP000306985">
    <property type="component" value="Unassembled WGS sequence"/>
</dbReference>
<reference evidence="1 2" key="1">
    <citation type="submission" date="2019-05" db="EMBL/GenBank/DDBJ databases">
        <title>Nakamurella sp. N5BH11, whole genome shotgun sequence.</title>
        <authorList>
            <person name="Tuo L."/>
        </authorList>
    </citation>
    <scope>NUCLEOTIDE SEQUENCE [LARGE SCALE GENOMIC DNA]</scope>
    <source>
        <strain evidence="1 2">N5BH11</strain>
    </source>
</reference>
<gene>
    <name evidence="1" type="ORF">FDO65_01910</name>
</gene>
<name>A0A4U6QJ61_9ACTN</name>
<comment type="caution">
    <text evidence="1">The sequence shown here is derived from an EMBL/GenBank/DDBJ whole genome shotgun (WGS) entry which is preliminary data.</text>
</comment>
<sequence>MTDTVAQRLTTNQRSTLVRLLRVAYPHQNFPDGPYERTADAVLERVGASIGEKVGLLTGLESLDATGQGAFTDLSDEAALQVLRDAEDAPFFKVIRAVAVVALYNDHEVWELLGYEGASYDKGGYINRGFNDLDWLPEPRIEEYDGPISFVEVAESDIPAAASGATR</sequence>
<evidence type="ECO:0008006" key="3">
    <source>
        <dbReference type="Google" id="ProtNLM"/>
    </source>
</evidence>
<evidence type="ECO:0000313" key="1">
    <source>
        <dbReference type="EMBL" id="TKV60487.1"/>
    </source>
</evidence>
<accession>A0A4U6QJ61</accession>
<proteinExistence type="predicted"/>
<dbReference type="AlphaFoldDB" id="A0A4U6QJ61"/>
<dbReference type="OrthoDB" id="4929908at2"/>
<keyword evidence="2" id="KW-1185">Reference proteome</keyword>
<evidence type="ECO:0000313" key="2">
    <source>
        <dbReference type="Proteomes" id="UP000306985"/>
    </source>
</evidence>